<dbReference type="AlphaFoldDB" id="A0AAU7S5D5"/>
<accession>A0AAU7S5D5</accession>
<gene>
    <name evidence="1" type="ORF">ABM479_33760</name>
</gene>
<name>A0AAU7S5D5_9HYPH</name>
<dbReference type="EMBL" id="CP157963">
    <property type="protein sequence ID" value="XBT97683.1"/>
    <property type="molecule type" value="Genomic_DNA"/>
</dbReference>
<reference evidence="1" key="1">
    <citation type="submission" date="2024-06" db="EMBL/GenBank/DDBJ databases">
        <authorList>
            <person name="Li T."/>
            <person name="Gao R."/>
        </authorList>
    </citation>
    <scope>NUCLEOTIDE SEQUENCE</scope>
    <source>
        <strain evidence="1">ZPR3</strain>
        <plasmid evidence="1">unnamed3</plasmid>
    </source>
</reference>
<evidence type="ECO:0000313" key="1">
    <source>
        <dbReference type="EMBL" id="XBT97683.1"/>
    </source>
</evidence>
<geneLocation type="plasmid" evidence="1">
    <name>unnamed3</name>
</geneLocation>
<sequence length="441" mass="49804">MFRSVSSAYPSAETATIVDWRRFLQLEASSKLVRQLYLRDPIKDVSFGFNAVAVFGFHKTPKGSKCLYFWHKDFKAISHRNGNDFGKLRDYLEFGLSLAGAAEKDPSWATVTQLHGKDWSQTLRSDDDDVRLVFELHWKTFGELSFVCLYTHPREDKRGVRVSPVTDVARNDCLSFHYDYFHYRSPIWTAVPITYIFDRIGSSIGSLCAMHLEPKSFWPLEKQDLFLWPWQRCIRFSNQELSFSELRTCSLVFDLRKSTLAMQSVRDIGKYSPFIESIVDNARDAIFANGGFFDKETGDGVVGHFVDFGPLDVEPAEKRAFDAAVQMVRGASEICEAFQSELDDWINNLGGAVGLHSGSAVWTAARNNVQAIGESVVTAARLCAEADVRSVFVSNGFFQHLSKQIRPEIVAKFARKSYLGKENGAKPQKSGFALDVSEMIK</sequence>
<dbReference type="Gene3D" id="3.30.70.1230">
    <property type="entry name" value="Nucleotide cyclase"/>
    <property type="match status" value="1"/>
</dbReference>
<keyword evidence="1" id="KW-0614">Plasmid</keyword>
<proteinExistence type="predicted"/>
<dbReference type="SUPFAM" id="SSF55073">
    <property type="entry name" value="Nucleotide cyclase"/>
    <property type="match status" value="1"/>
</dbReference>
<protein>
    <recommendedName>
        <fullName evidence="2">Guanylate cyclase domain-containing protein</fullName>
    </recommendedName>
</protein>
<organism evidence="1">
    <name type="scientific">Rhizobium sp. ZPR3</name>
    <dbReference type="NCBI Taxonomy" id="3158967"/>
    <lineage>
        <taxon>Bacteria</taxon>
        <taxon>Pseudomonadati</taxon>
        <taxon>Pseudomonadota</taxon>
        <taxon>Alphaproteobacteria</taxon>
        <taxon>Hyphomicrobiales</taxon>
        <taxon>Rhizobiaceae</taxon>
        <taxon>Rhizobium/Agrobacterium group</taxon>
        <taxon>Rhizobium</taxon>
    </lineage>
</organism>
<evidence type="ECO:0008006" key="2">
    <source>
        <dbReference type="Google" id="ProtNLM"/>
    </source>
</evidence>
<dbReference type="RefSeq" id="WP_349962885.1">
    <property type="nucleotide sequence ID" value="NZ_CP157963.1"/>
</dbReference>
<dbReference type="InterPro" id="IPR029787">
    <property type="entry name" value="Nucleotide_cyclase"/>
</dbReference>